<dbReference type="PANTHER" id="PTHR12329">
    <property type="entry name" value="BCL2-ASSOCIATED ATHANOGENE"/>
    <property type="match status" value="1"/>
</dbReference>
<dbReference type="Gene3D" id="1.20.58.120">
    <property type="entry name" value="BAG domain"/>
    <property type="match status" value="1"/>
</dbReference>
<dbReference type="AlphaFoldDB" id="A0A8X8XKY1"/>
<reference evidence="5" key="1">
    <citation type="submission" date="2018-01" db="EMBL/GenBank/DDBJ databases">
        <authorList>
            <person name="Mao J.F."/>
        </authorList>
    </citation>
    <scope>NUCLEOTIDE SEQUENCE</scope>
    <source>
        <strain evidence="5">Huo1</strain>
        <tissue evidence="5">Leaf</tissue>
    </source>
</reference>
<dbReference type="SUPFAM" id="SSF63491">
    <property type="entry name" value="BAG domain"/>
    <property type="match status" value="1"/>
</dbReference>
<reference evidence="5" key="2">
    <citation type="submission" date="2020-08" db="EMBL/GenBank/DDBJ databases">
        <title>Plant Genome Project.</title>
        <authorList>
            <person name="Zhang R.-G."/>
        </authorList>
    </citation>
    <scope>NUCLEOTIDE SEQUENCE</scope>
    <source>
        <strain evidence="5">Huo1</strain>
        <tissue evidence="5">Leaf</tissue>
    </source>
</reference>
<feature type="compositionally biased region" description="Polar residues" evidence="2">
    <location>
        <begin position="12"/>
        <end position="21"/>
    </location>
</feature>
<dbReference type="GO" id="GO:0051087">
    <property type="term" value="F:protein-folding chaperone binding"/>
    <property type="evidence" value="ECO:0007669"/>
    <property type="project" value="InterPro"/>
</dbReference>
<dbReference type="Proteomes" id="UP000298416">
    <property type="component" value="Unassembled WGS sequence"/>
</dbReference>
<keyword evidence="6" id="KW-1185">Reference proteome</keyword>
<evidence type="ECO:0000259" key="3">
    <source>
        <dbReference type="PROSITE" id="PS50053"/>
    </source>
</evidence>
<dbReference type="SMART" id="SM00264">
    <property type="entry name" value="BAG"/>
    <property type="match status" value="1"/>
</dbReference>
<dbReference type="PROSITE" id="PS50053">
    <property type="entry name" value="UBIQUITIN_2"/>
    <property type="match status" value="1"/>
</dbReference>
<dbReference type="OrthoDB" id="417450at2759"/>
<feature type="region of interest" description="Disordered" evidence="2">
    <location>
        <begin position="1"/>
        <end position="25"/>
    </location>
</feature>
<feature type="domain" description="Ubiquitin-like" evidence="3">
    <location>
        <begin position="49"/>
        <end position="119"/>
    </location>
</feature>
<dbReference type="Pfam" id="PF02179">
    <property type="entry name" value="BAG"/>
    <property type="match status" value="1"/>
</dbReference>
<dbReference type="InterPro" id="IPR029071">
    <property type="entry name" value="Ubiquitin-like_domsf"/>
</dbReference>
<comment type="caution">
    <text evidence="5">The sequence shown here is derived from an EMBL/GenBank/DDBJ whole genome shotgun (WGS) entry which is preliminary data.</text>
</comment>
<dbReference type="SMART" id="SM00213">
    <property type="entry name" value="UBQ"/>
    <property type="match status" value="1"/>
</dbReference>
<evidence type="ECO:0000259" key="4">
    <source>
        <dbReference type="PROSITE" id="PS51035"/>
    </source>
</evidence>
<dbReference type="InterPro" id="IPR003103">
    <property type="entry name" value="BAG_domain"/>
</dbReference>
<keyword evidence="1" id="KW-0143">Chaperone</keyword>
<evidence type="ECO:0000313" key="6">
    <source>
        <dbReference type="Proteomes" id="UP000298416"/>
    </source>
</evidence>
<evidence type="ECO:0008006" key="7">
    <source>
        <dbReference type="Google" id="ProtNLM"/>
    </source>
</evidence>
<dbReference type="GO" id="GO:0050821">
    <property type="term" value="P:protein stabilization"/>
    <property type="evidence" value="ECO:0007669"/>
    <property type="project" value="TreeGrafter"/>
</dbReference>
<dbReference type="EMBL" id="PNBA02000008">
    <property type="protein sequence ID" value="KAG6416310.1"/>
    <property type="molecule type" value="Genomic_DNA"/>
</dbReference>
<gene>
    <name evidence="5" type="ORF">SASPL_123737</name>
</gene>
<name>A0A8X8XKY1_SALSN</name>
<evidence type="ECO:0000256" key="2">
    <source>
        <dbReference type="SAM" id="MobiDB-lite"/>
    </source>
</evidence>
<evidence type="ECO:0000313" key="5">
    <source>
        <dbReference type="EMBL" id="KAG6416310.1"/>
    </source>
</evidence>
<dbReference type="GO" id="GO:0000774">
    <property type="term" value="F:adenyl-nucleotide exchange factor activity"/>
    <property type="evidence" value="ECO:0007669"/>
    <property type="project" value="TreeGrafter"/>
</dbReference>
<accession>A0A8X8XKY1</accession>
<feature type="domain" description="BAG" evidence="4">
    <location>
        <begin position="144"/>
        <end position="222"/>
    </location>
</feature>
<evidence type="ECO:0000256" key="1">
    <source>
        <dbReference type="ARBA" id="ARBA00023186"/>
    </source>
</evidence>
<dbReference type="GO" id="GO:0005737">
    <property type="term" value="C:cytoplasm"/>
    <property type="evidence" value="ECO:0007669"/>
    <property type="project" value="TreeGrafter"/>
</dbReference>
<dbReference type="SUPFAM" id="SSF54236">
    <property type="entry name" value="Ubiquitin-like"/>
    <property type="match status" value="1"/>
</dbReference>
<protein>
    <recommendedName>
        <fullName evidence="7">BAG family molecular chaperone regulator 1</fullName>
    </recommendedName>
</protein>
<dbReference type="PROSITE" id="PS51035">
    <property type="entry name" value="BAG"/>
    <property type="match status" value="1"/>
</dbReference>
<dbReference type="PANTHER" id="PTHR12329:SF38">
    <property type="entry name" value="BAG FAMILY MOLECULAR CHAPERONE REGULATOR-LIKE PROTEIN"/>
    <property type="match status" value="1"/>
</dbReference>
<dbReference type="Gene3D" id="3.10.20.90">
    <property type="entry name" value="Phosphatidylinositol 3-kinase Catalytic Subunit, Chain A, domain 1"/>
    <property type="match status" value="1"/>
</dbReference>
<dbReference type="InterPro" id="IPR036533">
    <property type="entry name" value="BAG_dom_sf"/>
</dbReference>
<dbReference type="Pfam" id="PF00240">
    <property type="entry name" value="ubiquitin"/>
    <property type="match status" value="1"/>
</dbReference>
<dbReference type="InterPro" id="IPR000626">
    <property type="entry name" value="Ubiquitin-like_dom"/>
</dbReference>
<proteinExistence type="predicted"/>
<organism evidence="5">
    <name type="scientific">Salvia splendens</name>
    <name type="common">Scarlet sage</name>
    <dbReference type="NCBI Taxonomy" id="180675"/>
    <lineage>
        <taxon>Eukaryota</taxon>
        <taxon>Viridiplantae</taxon>
        <taxon>Streptophyta</taxon>
        <taxon>Embryophyta</taxon>
        <taxon>Tracheophyta</taxon>
        <taxon>Spermatophyta</taxon>
        <taxon>Magnoliopsida</taxon>
        <taxon>eudicotyledons</taxon>
        <taxon>Gunneridae</taxon>
        <taxon>Pentapetalae</taxon>
        <taxon>asterids</taxon>
        <taxon>lamiids</taxon>
        <taxon>Lamiales</taxon>
        <taxon>Lamiaceae</taxon>
        <taxon>Nepetoideae</taxon>
        <taxon>Mentheae</taxon>
        <taxon>Salviinae</taxon>
        <taxon>Salvia</taxon>
        <taxon>Salvia subgen. Calosphace</taxon>
        <taxon>core Calosphace</taxon>
    </lineage>
</organism>
<sequence length="273" mass="30835">MNKDSILRMKSSKGSSPTAASTEVAGGWEVRPGGMLVQKRNSDSNHIVPNIKVRVKHGSVYHEVVISSQASFGELKKLVAGVTGVHTQDQKLIFKEKERDSILFLDSAGVRDGSKIVLVEDEVSRERRRLESRKNAKLDKASKEIADIRFEVDTLSKKVGAIELEINGGKKVVETVFLSLIELLMTQLIKLDAIDADGDVKLQRRMQVKRVQKYIETLDMLKVRNSSLEKLQQHQQIYKGSMSKKFQKQQEMKKINGNFNHGEVVVTTKWETF</sequence>
<dbReference type="InterPro" id="IPR039773">
    <property type="entry name" value="BAG_chaperone_regulator"/>
</dbReference>